<dbReference type="OrthoDB" id="1936608at2759"/>
<proteinExistence type="predicted"/>
<reference evidence="2 3" key="1">
    <citation type="journal article" date="2019" name="Genome Biol. Evol.">
        <title>Insights into the evolution of the New World diploid cottons (Gossypium, subgenus Houzingenia) based on genome sequencing.</title>
        <authorList>
            <person name="Grover C.E."/>
            <person name="Arick M.A. 2nd"/>
            <person name="Thrash A."/>
            <person name="Conover J.L."/>
            <person name="Sanders W.S."/>
            <person name="Peterson D.G."/>
            <person name="Frelichowski J.E."/>
            <person name="Scheffler J.A."/>
            <person name="Scheffler B.E."/>
            <person name="Wendel J.F."/>
        </authorList>
    </citation>
    <scope>NUCLEOTIDE SEQUENCE [LARGE SCALE GENOMIC DNA]</scope>
    <source>
        <strain evidence="2">1</strain>
        <tissue evidence="2">Leaf</tissue>
    </source>
</reference>
<evidence type="ECO:0000313" key="3">
    <source>
        <dbReference type="Proteomes" id="UP000593576"/>
    </source>
</evidence>
<name>A0A7J9NBJ6_GOSSC</name>
<evidence type="ECO:0000256" key="1">
    <source>
        <dbReference type="SAM" id="MobiDB-lite"/>
    </source>
</evidence>
<organism evidence="2 3">
    <name type="scientific">Gossypium schwendimanii</name>
    <name type="common">Cotton</name>
    <dbReference type="NCBI Taxonomy" id="34291"/>
    <lineage>
        <taxon>Eukaryota</taxon>
        <taxon>Viridiplantae</taxon>
        <taxon>Streptophyta</taxon>
        <taxon>Embryophyta</taxon>
        <taxon>Tracheophyta</taxon>
        <taxon>Spermatophyta</taxon>
        <taxon>Magnoliopsida</taxon>
        <taxon>eudicotyledons</taxon>
        <taxon>Gunneridae</taxon>
        <taxon>Pentapetalae</taxon>
        <taxon>rosids</taxon>
        <taxon>malvids</taxon>
        <taxon>Malvales</taxon>
        <taxon>Malvaceae</taxon>
        <taxon>Malvoideae</taxon>
        <taxon>Gossypium</taxon>
    </lineage>
</organism>
<dbReference type="Proteomes" id="UP000593576">
    <property type="component" value="Unassembled WGS sequence"/>
</dbReference>
<evidence type="ECO:0008006" key="4">
    <source>
        <dbReference type="Google" id="ProtNLM"/>
    </source>
</evidence>
<evidence type="ECO:0000313" key="2">
    <source>
        <dbReference type="EMBL" id="MBA0880564.1"/>
    </source>
</evidence>
<protein>
    <recommendedName>
        <fullName evidence="4">Reverse transcriptase domain-containing protein</fullName>
    </recommendedName>
</protein>
<dbReference type="AlphaFoldDB" id="A0A7J9NBJ6"/>
<comment type="caution">
    <text evidence="2">The sequence shown here is derived from an EMBL/GenBank/DDBJ whole genome shotgun (WGS) entry which is preliminary data.</text>
</comment>
<keyword evidence="3" id="KW-1185">Reference proteome</keyword>
<sequence>MKQRYYTGDDDVSRSGDSIKVTPESGQKTEGRSKMVLSSVILQTNKLRHNSGDLVASFSLKNKATNLDEIGENSQDKFNEMENVEKGGKRKGCMDLIKETDLPSIYRDGPKRFKFEFRDLNDSPKGKPTESNEAIKLECLGFGECAGMQKKGHKRDLDLRGMAMMWLVFVAFQKKNNIDVDTNCGDNCLKWHFTRFYGTSDARDRERSWELIRRLKDSCKDVIRDVWGNINRGVLEKLEVKMGLSTLIRMTKREGLRVKAKFSRRGPRLSHLLFADDSILFGKATEKGAQVLKGVLKEYETVSGQCVNLKKSTVFYSSNTFDQVRNVVLQTLKVRIPMNGKIYLGLPNLVGTGTKISIVDSLWVPGAANGRIQYDTFNDVDARRIFVIPMSRFLHDDYQAWFGEELDELQRVLHVRKGSLVRWSPPGHPYVKVKFDAKFREFEHRSGSEIVIRDNKGQVLGSKVVINNNVPF</sequence>
<feature type="region of interest" description="Disordered" evidence="1">
    <location>
        <begin position="1"/>
        <end position="32"/>
    </location>
</feature>
<dbReference type="EMBL" id="JABFAF010277739">
    <property type="protein sequence ID" value="MBA0880564.1"/>
    <property type="molecule type" value="Genomic_DNA"/>
</dbReference>
<gene>
    <name evidence="2" type="ORF">Goshw_007195</name>
</gene>
<accession>A0A7J9NBJ6</accession>